<keyword evidence="1" id="KW-0472">Membrane</keyword>
<comment type="caution">
    <text evidence="2">The sequence shown here is derived from an EMBL/GenBank/DDBJ whole genome shotgun (WGS) entry which is preliminary data.</text>
</comment>
<sequence>MSGKNRERSSLPKPRYLTHDQFDYRDAIFSRGLAAVTLSSLPFLAYYFLDRAGVSLDSGLTAALATTLLVPGYTGIRLASAGVRALHSARKDTDRDAKLGFKGYHLAYAGNDVVLGDKRLRRGDNIYFLKLPVLQGLEPKGARRFFKNLADGLWPNRLNLKKEGTEADSKLWLSVYDGIIAQVKPRLSSRRIDWLGIEVPPQAPPLVEAALKTQNSLTRQALVLGKDFSLIDPQRRVTLVHKTGLEEFTIVKQAILQQACAMLGDSRVNALMQQLEVANPGEEAQNAQERLRKHLQGLIVRYVEEGSSSSLVRRLDIPFLRTKTAVTTRVYRRYDGQLMVQSVPTTGGLISAPRILSRAVGLGDIPPERVVESPEAFNRAQVAFAAHEFINQSDAAKLLERKPPAQAQVQALLHQYSKEAKSNPLQGEIDLQGTTGKKISLLPKVARQAVLMMGLAGAMHFGFKGFEWFSPPNYRDSQSTAVKLLEGGQSSLSANQIDWWITTTGEPDPRGYYVTSTAHFLDKGRGWVDEDTIDKLVAYPTEPDPSSPHFSLQTRLRVGKVDLPQIKIPIKPNTVVEAVRVSDSKNNTIQVTNTMYKDGTVGLYIPLTPNLKDSYADITISLKPADQGQVHADGSLNRLNPDGLSQEAESLFTAVAERYIRTGDYYQSVVDVIAEGHLYNNNPKNTSEVKHQTNPAAFLNIVNHLPGCNCELCNIEAVLVAHFLSPNYPSLNLAIGYGVGLDNPAPRGGYPLRISDLHLYTMRGRAIYDATPKDLARDAFTRQYIERSKQVPDASEWARQRDELASKVYIASLFEKTIDLTGKVLMGTSLTIWSLCAAALIYELQSNFTQKTLGPFMDAKVRDRFSRQELEAMKHFLDWISWGEDRPFSPAVYSARDKQALLNDLMQGSYRQRLGQYLKKPSLKESDQGFEECQRRKVRALANYARGGLHKVSGLVELYT</sequence>
<gene>
    <name evidence="2" type="ORF">A3D25_02620</name>
</gene>
<evidence type="ECO:0000313" key="3">
    <source>
        <dbReference type="Proteomes" id="UP000177328"/>
    </source>
</evidence>
<keyword evidence="1" id="KW-1133">Transmembrane helix</keyword>
<dbReference type="EMBL" id="MFDD01000002">
    <property type="protein sequence ID" value="OGE41396.1"/>
    <property type="molecule type" value="Genomic_DNA"/>
</dbReference>
<keyword evidence="1" id="KW-0812">Transmembrane</keyword>
<evidence type="ECO:0000313" key="2">
    <source>
        <dbReference type="EMBL" id="OGE41396.1"/>
    </source>
</evidence>
<protein>
    <submittedName>
        <fullName evidence="2">Uncharacterized protein</fullName>
    </submittedName>
</protein>
<dbReference type="Proteomes" id="UP000177328">
    <property type="component" value="Unassembled WGS sequence"/>
</dbReference>
<name>A0A1F5KKD7_9BACT</name>
<feature type="transmembrane region" description="Helical" evidence="1">
    <location>
        <begin position="28"/>
        <end position="49"/>
    </location>
</feature>
<dbReference type="AlphaFoldDB" id="A0A1F5KKD7"/>
<reference evidence="2 3" key="1">
    <citation type="journal article" date="2016" name="Nat. Commun.">
        <title>Thousands of microbial genomes shed light on interconnected biogeochemical processes in an aquifer system.</title>
        <authorList>
            <person name="Anantharaman K."/>
            <person name="Brown C.T."/>
            <person name="Hug L.A."/>
            <person name="Sharon I."/>
            <person name="Castelle C.J."/>
            <person name="Probst A.J."/>
            <person name="Thomas B.C."/>
            <person name="Singh A."/>
            <person name="Wilkins M.J."/>
            <person name="Karaoz U."/>
            <person name="Brodie E.L."/>
            <person name="Williams K.H."/>
            <person name="Hubbard S.S."/>
            <person name="Banfield J.F."/>
        </authorList>
    </citation>
    <scope>NUCLEOTIDE SEQUENCE [LARGE SCALE GENOMIC DNA]</scope>
</reference>
<evidence type="ECO:0000256" key="1">
    <source>
        <dbReference type="SAM" id="Phobius"/>
    </source>
</evidence>
<organism evidence="2 3">
    <name type="scientific">Candidatus Daviesbacteria bacterium RIFCSPHIGHO2_02_FULL_43_12</name>
    <dbReference type="NCBI Taxonomy" id="1797776"/>
    <lineage>
        <taxon>Bacteria</taxon>
        <taxon>Candidatus Daviesiibacteriota</taxon>
    </lineage>
</organism>
<proteinExistence type="predicted"/>
<accession>A0A1F5KKD7</accession>